<comment type="similarity">
    <text evidence="2">Belongs to the TacA antitoxin family.</text>
</comment>
<keyword evidence="5" id="KW-1185">Reference proteome</keyword>
<dbReference type="SUPFAM" id="SSF47598">
    <property type="entry name" value="Ribbon-helix-helix"/>
    <property type="match status" value="1"/>
</dbReference>
<dbReference type="RefSeq" id="WP_184022113.1">
    <property type="nucleotide sequence ID" value="NZ_JACHFD010000034.1"/>
</dbReference>
<evidence type="ECO:0000256" key="2">
    <source>
        <dbReference type="ARBA" id="ARBA00049988"/>
    </source>
</evidence>
<proteinExistence type="inferred from homology"/>
<dbReference type="Gene3D" id="1.20.5.780">
    <property type="entry name" value="Single helix bin"/>
    <property type="match status" value="1"/>
</dbReference>
<evidence type="ECO:0000256" key="3">
    <source>
        <dbReference type="SAM" id="MobiDB-lite"/>
    </source>
</evidence>
<feature type="region of interest" description="Disordered" evidence="3">
    <location>
        <begin position="1"/>
        <end position="24"/>
    </location>
</feature>
<evidence type="ECO:0000256" key="1">
    <source>
        <dbReference type="ARBA" id="ARBA00022649"/>
    </source>
</evidence>
<name>A0A840V7R5_9BACT</name>
<dbReference type="InterPro" id="IPR010985">
    <property type="entry name" value="Ribbon_hlx_hlx"/>
</dbReference>
<protein>
    <submittedName>
        <fullName evidence="4">Uncharacterized protein (DUF1778 family)</fullName>
    </submittedName>
</protein>
<accession>A0A840V7R5</accession>
<sequence length="108" mass="11734">MKPKGAVAKSTKRGRPSGPAKKRINTRFPEDLADKIEYAAALRGVAVASFIQEAVAEQADRVIEAESRWKLTRDQAAAVAGMIAQPPKPTKKMLEAAKLASRHVVLRD</sequence>
<gene>
    <name evidence="4" type="ORF">HNR46_004025</name>
</gene>
<comment type="caution">
    <text evidence="4">The sequence shown here is derived from an EMBL/GenBank/DDBJ whole genome shotgun (WGS) entry which is preliminary data.</text>
</comment>
<dbReference type="Proteomes" id="UP000557717">
    <property type="component" value="Unassembled WGS sequence"/>
</dbReference>
<dbReference type="AlphaFoldDB" id="A0A840V7R5"/>
<dbReference type="EMBL" id="JACHFD010000034">
    <property type="protein sequence ID" value="MBB5353763.1"/>
    <property type="molecule type" value="Genomic_DNA"/>
</dbReference>
<feature type="compositionally biased region" description="Basic residues" evidence="3">
    <location>
        <begin position="10"/>
        <end position="24"/>
    </location>
</feature>
<reference evidence="4 5" key="1">
    <citation type="submission" date="2020-08" db="EMBL/GenBank/DDBJ databases">
        <title>Genomic Encyclopedia of Type Strains, Phase IV (KMG-IV): sequencing the most valuable type-strain genomes for metagenomic binning, comparative biology and taxonomic classification.</title>
        <authorList>
            <person name="Goeker M."/>
        </authorList>
    </citation>
    <scope>NUCLEOTIDE SEQUENCE [LARGE SCALE GENOMIC DNA]</scope>
    <source>
        <strain evidence="4 5">YC6886</strain>
    </source>
</reference>
<evidence type="ECO:0000313" key="4">
    <source>
        <dbReference type="EMBL" id="MBB5353763.1"/>
    </source>
</evidence>
<dbReference type="InterPro" id="IPR014795">
    <property type="entry name" value="TacA_1-like"/>
</dbReference>
<dbReference type="Pfam" id="PF08681">
    <property type="entry name" value="TacA1"/>
    <property type="match status" value="1"/>
</dbReference>
<evidence type="ECO:0000313" key="5">
    <source>
        <dbReference type="Proteomes" id="UP000557717"/>
    </source>
</evidence>
<dbReference type="GO" id="GO:0006355">
    <property type="term" value="P:regulation of DNA-templated transcription"/>
    <property type="evidence" value="ECO:0007669"/>
    <property type="project" value="InterPro"/>
</dbReference>
<organism evidence="4 5">
    <name type="scientific">Haloferula luteola</name>
    <dbReference type="NCBI Taxonomy" id="595692"/>
    <lineage>
        <taxon>Bacteria</taxon>
        <taxon>Pseudomonadati</taxon>
        <taxon>Verrucomicrobiota</taxon>
        <taxon>Verrucomicrobiia</taxon>
        <taxon>Verrucomicrobiales</taxon>
        <taxon>Verrucomicrobiaceae</taxon>
        <taxon>Haloferula</taxon>
    </lineage>
</organism>
<keyword evidence="1" id="KW-1277">Toxin-antitoxin system</keyword>